<reference evidence="2" key="1">
    <citation type="submission" date="2019-08" db="EMBL/GenBank/DDBJ databases">
        <authorList>
            <person name="Kucharzyk K."/>
            <person name="Murdoch R.W."/>
            <person name="Higgins S."/>
            <person name="Loffler F."/>
        </authorList>
    </citation>
    <scope>NUCLEOTIDE SEQUENCE</scope>
</reference>
<protein>
    <submittedName>
        <fullName evidence="2">Uncharacterized protein</fullName>
    </submittedName>
</protein>
<sequence length="145" mass="15184">MRSPSSMVGIKVFPTDRYRAAAPASVASAMPNTVRRCARLQACSQAKPPDSFRISQGASLECERSSSEASAGTTVNAMSTDAPRARTMVRATGANSLPSRPCSVSSGRNTMAMMETPASMGADTADTASRIRPKRSTDFAEDASS</sequence>
<gene>
    <name evidence="2" type="ORF">SDC9_111745</name>
</gene>
<name>A0A645BST4_9ZZZZ</name>
<feature type="region of interest" description="Disordered" evidence="1">
    <location>
        <begin position="117"/>
        <end position="145"/>
    </location>
</feature>
<proteinExistence type="predicted"/>
<organism evidence="2">
    <name type="scientific">bioreactor metagenome</name>
    <dbReference type="NCBI Taxonomy" id="1076179"/>
    <lineage>
        <taxon>unclassified sequences</taxon>
        <taxon>metagenomes</taxon>
        <taxon>ecological metagenomes</taxon>
    </lineage>
</organism>
<accession>A0A645BST4</accession>
<dbReference type="AlphaFoldDB" id="A0A645BST4"/>
<evidence type="ECO:0000256" key="1">
    <source>
        <dbReference type="SAM" id="MobiDB-lite"/>
    </source>
</evidence>
<comment type="caution">
    <text evidence="2">The sequence shown here is derived from an EMBL/GenBank/DDBJ whole genome shotgun (WGS) entry which is preliminary data.</text>
</comment>
<evidence type="ECO:0000313" key="2">
    <source>
        <dbReference type="EMBL" id="MPM64854.1"/>
    </source>
</evidence>
<feature type="compositionally biased region" description="Polar residues" evidence="1">
    <location>
        <begin position="67"/>
        <end position="79"/>
    </location>
</feature>
<dbReference type="EMBL" id="VSSQ01020187">
    <property type="protein sequence ID" value="MPM64854.1"/>
    <property type="molecule type" value="Genomic_DNA"/>
</dbReference>
<feature type="region of interest" description="Disordered" evidence="1">
    <location>
        <begin position="64"/>
        <end position="84"/>
    </location>
</feature>